<dbReference type="AlphaFoldDB" id="A0A8H7N0V6"/>
<evidence type="ECO:0000313" key="1">
    <source>
        <dbReference type="EMBL" id="KAF9743645.1"/>
    </source>
</evidence>
<gene>
    <name evidence="1" type="ORF">IM811_005985</name>
</gene>
<dbReference type="EMBL" id="JADCTT010000016">
    <property type="protein sequence ID" value="KAF9743645.1"/>
    <property type="molecule type" value="Genomic_DNA"/>
</dbReference>
<sequence>MILKSVSGTSRDEKNRFLKSQCCNICRLKDYIAAGITFIPAMTMAVSTWGKNSLDMKHAREKHEWETEKHEWETEKHE</sequence>
<dbReference type="Proteomes" id="UP000616885">
    <property type="component" value="Unassembled WGS sequence"/>
</dbReference>
<organism evidence="1 2">
    <name type="scientific">Bionectria ochroleuca</name>
    <name type="common">Gliocladium roseum</name>
    <dbReference type="NCBI Taxonomy" id="29856"/>
    <lineage>
        <taxon>Eukaryota</taxon>
        <taxon>Fungi</taxon>
        <taxon>Dikarya</taxon>
        <taxon>Ascomycota</taxon>
        <taxon>Pezizomycotina</taxon>
        <taxon>Sordariomycetes</taxon>
        <taxon>Hypocreomycetidae</taxon>
        <taxon>Hypocreales</taxon>
        <taxon>Bionectriaceae</taxon>
        <taxon>Clonostachys</taxon>
    </lineage>
</organism>
<accession>A0A8H7N0V6</accession>
<name>A0A8H7N0V6_BIOOC</name>
<reference evidence="1" key="1">
    <citation type="submission" date="2020-10" db="EMBL/GenBank/DDBJ databases">
        <title>High-Quality Genome Resource of Clonostachys rosea strain S41 by Oxford Nanopore Long-Read Sequencing.</title>
        <authorList>
            <person name="Wang H."/>
        </authorList>
    </citation>
    <scope>NUCLEOTIDE SEQUENCE</scope>
    <source>
        <strain evidence="1">S41</strain>
    </source>
</reference>
<proteinExistence type="predicted"/>
<comment type="caution">
    <text evidence="1">The sequence shown here is derived from an EMBL/GenBank/DDBJ whole genome shotgun (WGS) entry which is preliminary data.</text>
</comment>
<evidence type="ECO:0000313" key="2">
    <source>
        <dbReference type="Proteomes" id="UP000616885"/>
    </source>
</evidence>
<protein>
    <submittedName>
        <fullName evidence="1">Uncharacterized protein</fullName>
    </submittedName>
</protein>